<gene>
    <name evidence="2" type="ORF">EYF80_038702</name>
</gene>
<dbReference type="Proteomes" id="UP000314294">
    <property type="component" value="Unassembled WGS sequence"/>
</dbReference>
<name>A0A4Z2GDB8_9TELE</name>
<protein>
    <submittedName>
        <fullName evidence="2">Uncharacterized protein</fullName>
    </submittedName>
</protein>
<reference evidence="2 3" key="1">
    <citation type="submission" date="2019-03" db="EMBL/GenBank/DDBJ databases">
        <title>First draft genome of Liparis tanakae, snailfish: a comprehensive survey of snailfish specific genes.</title>
        <authorList>
            <person name="Kim W."/>
            <person name="Song I."/>
            <person name="Jeong J.-H."/>
            <person name="Kim D."/>
            <person name="Kim S."/>
            <person name="Ryu S."/>
            <person name="Song J.Y."/>
            <person name="Lee S.K."/>
        </authorList>
    </citation>
    <scope>NUCLEOTIDE SEQUENCE [LARGE SCALE GENOMIC DNA]</scope>
    <source>
        <tissue evidence="2">Muscle</tissue>
    </source>
</reference>
<sequence length="230" mass="24089">MASCTPVGFDSIKTDEANLHQTKATEKPTAGLLGMESVAVWSCSDEGAVWRPDPSSLPLAAGSGSVSPSGSDRNPSAPSAPSASSSPMSLRCALVPEAFSPPAFIPCKRRRKETRRVNRSVTGQGACGPTRSALHPVALGVVPRGVFLPSRGECGQTATSTVERGRERRRSRSGALNSRRGGLPPRAAAMRRALPGAGQSVAVLLAQRQRGLHGGRIQGLRAHICLLNKR</sequence>
<evidence type="ECO:0000313" key="3">
    <source>
        <dbReference type="Proteomes" id="UP000314294"/>
    </source>
</evidence>
<evidence type="ECO:0000313" key="2">
    <source>
        <dbReference type="EMBL" id="TNN51125.1"/>
    </source>
</evidence>
<dbReference type="AlphaFoldDB" id="A0A4Z2GDB8"/>
<feature type="region of interest" description="Disordered" evidence="1">
    <location>
        <begin position="161"/>
        <end position="185"/>
    </location>
</feature>
<feature type="region of interest" description="Disordered" evidence="1">
    <location>
        <begin position="52"/>
        <end position="87"/>
    </location>
</feature>
<keyword evidence="3" id="KW-1185">Reference proteome</keyword>
<organism evidence="2 3">
    <name type="scientific">Liparis tanakae</name>
    <name type="common">Tanaka's snailfish</name>
    <dbReference type="NCBI Taxonomy" id="230148"/>
    <lineage>
        <taxon>Eukaryota</taxon>
        <taxon>Metazoa</taxon>
        <taxon>Chordata</taxon>
        <taxon>Craniata</taxon>
        <taxon>Vertebrata</taxon>
        <taxon>Euteleostomi</taxon>
        <taxon>Actinopterygii</taxon>
        <taxon>Neopterygii</taxon>
        <taxon>Teleostei</taxon>
        <taxon>Neoteleostei</taxon>
        <taxon>Acanthomorphata</taxon>
        <taxon>Eupercaria</taxon>
        <taxon>Perciformes</taxon>
        <taxon>Cottioidei</taxon>
        <taxon>Cottales</taxon>
        <taxon>Liparidae</taxon>
        <taxon>Liparis</taxon>
    </lineage>
</organism>
<comment type="caution">
    <text evidence="2">The sequence shown here is derived from an EMBL/GenBank/DDBJ whole genome shotgun (WGS) entry which is preliminary data.</text>
</comment>
<feature type="compositionally biased region" description="Low complexity" evidence="1">
    <location>
        <begin position="62"/>
        <end position="87"/>
    </location>
</feature>
<accession>A0A4Z2GDB8</accession>
<dbReference type="EMBL" id="SRLO01000594">
    <property type="protein sequence ID" value="TNN51125.1"/>
    <property type="molecule type" value="Genomic_DNA"/>
</dbReference>
<proteinExistence type="predicted"/>
<evidence type="ECO:0000256" key="1">
    <source>
        <dbReference type="SAM" id="MobiDB-lite"/>
    </source>
</evidence>